<evidence type="ECO:0000256" key="1">
    <source>
        <dbReference type="ARBA" id="ARBA00000297"/>
    </source>
</evidence>
<keyword evidence="7" id="KW-0673">Quorum sensing</keyword>
<keyword evidence="10" id="KW-0408">Iron</keyword>
<dbReference type="EC" id="4.4.1.21" evidence="5"/>
<dbReference type="Pfam" id="PF02664">
    <property type="entry name" value="LuxS"/>
    <property type="match status" value="1"/>
</dbReference>
<dbReference type="RefSeq" id="WP_302928494.1">
    <property type="nucleotide sequence ID" value="NZ_JAJEPW010000015.1"/>
</dbReference>
<sequence length="158" mass="17742">MERIASFTVNHDVLVPGLYLSRRDGDVTTFDLRFKKPNTGDLLTNAQMHSVEHIIATLLRNSPEKDAVIYFGPMGCQTGFYFLFDSRRLTDEAAIRLVQRVFAAGAVYDGPMPGKSAAECGNFRNLDTALARDCCAWYADRIRNWTPESLVYPQAEAE</sequence>
<evidence type="ECO:0000313" key="16">
    <source>
        <dbReference type="Proteomes" id="UP001199319"/>
    </source>
</evidence>
<evidence type="ECO:0000256" key="9">
    <source>
        <dbReference type="ARBA" id="ARBA00022929"/>
    </source>
</evidence>
<keyword evidence="8" id="KW-0479">Metal-binding</keyword>
<gene>
    <name evidence="15" type="ORF">LKD37_06645</name>
</gene>
<evidence type="ECO:0000256" key="8">
    <source>
        <dbReference type="ARBA" id="ARBA00022723"/>
    </source>
</evidence>
<dbReference type="InterPro" id="IPR011249">
    <property type="entry name" value="Metalloenz_LuxS/M16"/>
</dbReference>
<dbReference type="PANTHER" id="PTHR35799">
    <property type="entry name" value="S-RIBOSYLHOMOCYSTEINE LYASE"/>
    <property type="match status" value="1"/>
</dbReference>
<organism evidence="15 16">
    <name type="scientific">Brotocaccenecus cirricatena</name>
    <dbReference type="NCBI Taxonomy" id="3064195"/>
    <lineage>
        <taxon>Bacteria</taxon>
        <taxon>Bacillati</taxon>
        <taxon>Bacillota</taxon>
        <taxon>Clostridia</taxon>
        <taxon>Eubacteriales</taxon>
        <taxon>Oscillospiraceae</taxon>
        <taxon>Brotocaccenecus</taxon>
    </lineage>
</organism>
<evidence type="ECO:0000313" key="15">
    <source>
        <dbReference type="EMBL" id="MCC2129198.1"/>
    </source>
</evidence>
<comment type="catalytic activity">
    <reaction evidence="1">
        <text>S-(5-deoxy-D-ribos-5-yl)-L-homocysteine = (S)-4,5-dihydroxypentane-2,3-dione + L-homocysteine</text>
        <dbReference type="Rhea" id="RHEA:17753"/>
        <dbReference type="ChEBI" id="CHEBI:29484"/>
        <dbReference type="ChEBI" id="CHEBI:58195"/>
        <dbReference type="ChEBI" id="CHEBI:58199"/>
        <dbReference type="EC" id="4.4.1.21"/>
    </reaction>
</comment>
<keyword evidence="9" id="KW-0071">Autoinducer synthesis</keyword>
<evidence type="ECO:0000256" key="11">
    <source>
        <dbReference type="ARBA" id="ARBA00023239"/>
    </source>
</evidence>
<evidence type="ECO:0000256" key="3">
    <source>
        <dbReference type="ARBA" id="ARBA00007311"/>
    </source>
</evidence>
<evidence type="ECO:0000256" key="5">
    <source>
        <dbReference type="ARBA" id="ARBA00012240"/>
    </source>
</evidence>
<dbReference type="InterPro" id="IPR003815">
    <property type="entry name" value="S-ribosylhomocysteinase"/>
</dbReference>
<dbReference type="PRINTS" id="PR01487">
    <property type="entry name" value="LUXSPROTEIN"/>
</dbReference>
<evidence type="ECO:0000256" key="7">
    <source>
        <dbReference type="ARBA" id="ARBA00022654"/>
    </source>
</evidence>
<evidence type="ECO:0000256" key="10">
    <source>
        <dbReference type="ARBA" id="ARBA00023004"/>
    </source>
</evidence>
<evidence type="ECO:0000256" key="12">
    <source>
        <dbReference type="ARBA" id="ARBA00024654"/>
    </source>
</evidence>
<dbReference type="InterPro" id="IPR037005">
    <property type="entry name" value="LuxS_sf"/>
</dbReference>
<evidence type="ECO:0000256" key="2">
    <source>
        <dbReference type="ARBA" id="ARBA00001962"/>
    </source>
</evidence>
<evidence type="ECO:0000256" key="6">
    <source>
        <dbReference type="ARBA" id="ARBA00015130"/>
    </source>
</evidence>
<keyword evidence="16" id="KW-1185">Reference proteome</keyword>
<evidence type="ECO:0000256" key="4">
    <source>
        <dbReference type="ARBA" id="ARBA00011738"/>
    </source>
</evidence>
<proteinExistence type="inferred from homology"/>
<name>A0AAE3DCQ1_9FIRM</name>
<dbReference type="EMBL" id="JAJEPW010000015">
    <property type="protein sequence ID" value="MCC2129198.1"/>
    <property type="molecule type" value="Genomic_DNA"/>
</dbReference>
<comment type="cofactor">
    <cofactor evidence="2">
        <name>Fe cation</name>
        <dbReference type="ChEBI" id="CHEBI:24875"/>
    </cofactor>
</comment>
<dbReference type="AlphaFoldDB" id="A0AAE3DCQ1"/>
<evidence type="ECO:0000256" key="14">
    <source>
        <dbReference type="ARBA" id="ARBA00031777"/>
    </source>
</evidence>
<keyword evidence="11 15" id="KW-0456">Lyase</keyword>
<dbReference type="Proteomes" id="UP001199319">
    <property type="component" value="Unassembled WGS sequence"/>
</dbReference>
<dbReference type="GO" id="GO:0005506">
    <property type="term" value="F:iron ion binding"/>
    <property type="evidence" value="ECO:0007669"/>
    <property type="project" value="InterPro"/>
</dbReference>
<comment type="function">
    <text evidence="12">Involved in the synthesis of autoinducer 2 (AI-2) which is secreted by bacteria and is used to communicate both the cell density and the metabolic potential of the environment. The regulation of gene expression in response to changes in cell density is called quorum sensing. Catalyzes the transformation of S-ribosylhomocysteine (RHC) to homocysteine (HC) and 4,5-dihydroxy-2,3-pentadione (DPD).</text>
</comment>
<dbReference type="Gene3D" id="3.30.1360.80">
    <property type="entry name" value="S-ribosylhomocysteinase (LuxS)"/>
    <property type="match status" value="1"/>
</dbReference>
<accession>A0AAE3DCQ1</accession>
<protein>
    <recommendedName>
        <fullName evidence="6">S-ribosylhomocysteine lyase</fullName>
        <ecNumber evidence="5">4.4.1.21</ecNumber>
    </recommendedName>
    <alternativeName>
        <fullName evidence="13">AI-2 synthesis protein</fullName>
    </alternativeName>
    <alternativeName>
        <fullName evidence="14">Autoinducer-2 production protein LuxS</fullName>
    </alternativeName>
</protein>
<dbReference type="GO" id="GO:0043768">
    <property type="term" value="F:S-ribosylhomocysteine lyase activity"/>
    <property type="evidence" value="ECO:0007669"/>
    <property type="project" value="UniProtKB-EC"/>
</dbReference>
<comment type="subunit">
    <text evidence="4">Homodimer.</text>
</comment>
<evidence type="ECO:0000256" key="13">
    <source>
        <dbReference type="ARBA" id="ARBA00030600"/>
    </source>
</evidence>
<reference evidence="15" key="1">
    <citation type="submission" date="2021-10" db="EMBL/GenBank/DDBJ databases">
        <title>Anaerobic single-cell dispensing facilitates the cultivation of human gut bacteria.</title>
        <authorList>
            <person name="Afrizal A."/>
        </authorList>
    </citation>
    <scope>NUCLEOTIDE SEQUENCE</scope>
    <source>
        <strain evidence="15">CLA-AA-H272</strain>
    </source>
</reference>
<dbReference type="SUPFAM" id="SSF63411">
    <property type="entry name" value="LuxS/MPP-like metallohydrolase"/>
    <property type="match status" value="1"/>
</dbReference>
<comment type="similarity">
    <text evidence="3">Belongs to the LuxS family.</text>
</comment>
<dbReference type="GO" id="GO:0009372">
    <property type="term" value="P:quorum sensing"/>
    <property type="evidence" value="ECO:0007669"/>
    <property type="project" value="UniProtKB-KW"/>
</dbReference>
<dbReference type="PANTHER" id="PTHR35799:SF1">
    <property type="entry name" value="S-RIBOSYLHOMOCYSTEINE LYASE"/>
    <property type="match status" value="1"/>
</dbReference>
<comment type="caution">
    <text evidence="15">The sequence shown here is derived from an EMBL/GenBank/DDBJ whole genome shotgun (WGS) entry which is preliminary data.</text>
</comment>